<dbReference type="AlphaFoldDB" id="A0A7S7NNF5"/>
<sequence>MRHFIYRSLAELEAGARALGTQHVRFEHDPAKVQQALLRKVQVGDRTAGNSMAIHPMEGCDGTLAGHPDELTWRRYERFARGGCKLIWFEATAVHEGGRANPRQIWLNENTYDSFARLYEMMIRSHTEVWGTTDDLLIPMQLTSSGRYSVPTRTIAYHNPLIDQKNGVPADYPVITDDELERLEDSYVETAALAQRAGFTALDLKATHGYLLAELLGAKTREGRYGGSLENRTRFLKNVLGKMRARFGDKMLLCMRLGCFDSVPFVRDEATGLGRPLPFPTPYPWGWGVNPNNPLEEDLTEVKQAITWFQEWGIQLLNVSLGSPYYNPHIGRPFEKPDDGNYEQPEHPFHGVDRHFRIAGELQRTFPKLPIVGTGYSWLQKYAINAGAANVEDDNIAFLGLGRGVLSYPDFAKDVIEKGELDEIRVCKTLTYCTFLMRQKSNELGQYPAGCPPFDKLVYGPIMKEARHAKKS</sequence>
<dbReference type="Proteomes" id="UP000593892">
    <property type="component" value="Chromosome"/>
</dbReference>
<dbReference type="InterPro" id="IPR001155">
    <property type="entry name" value="OxRdtase_FMN_N"/>
</dbReference>
<keyword evidence="2" id="KW-0560">Oxidoreductase</keyword>
<proteinExistence type="predicted"/>
<evidence type="ECO:0000256" key="1">
    <source>
        <dbReference type="ARBA" id="ARBA00022630"/>
    </source>
</evidence>
<dbReference type="InterPro" id="IPR013785">
    <property type="entry name" value="Aldolase_TIM"/>
</dbReference>
<dbReference type="InterPro" id="IPR051799">
    <property type="entry name" value="NADH_flavin_oxidoreductase"/>
</dbReference>
<dbReference type="EMBL" id="CP063849">
    <property type="protein sequence ID" value="QOY86838.1"/>
    <property type="molecule type" value="Genomic_DNA"/>
</dbReference>
<evidence type="ECO:0000256" key="2">
    <source>
        <dbReference type="ARBA" id="ARBA00023002"/>
    </source>
</evidence>
<reference evidence="4 5" key="1">
    <citation type="submission" date="2020-10" db="EMBL/GenBank/DDBJ databases">
        <title>Complete genome sequence of Paludibaculum fermentans P105T, a facultatively anaerobic acidobacterium capable of dissimilatory Fe(III) reduction.</title>
        <authorList>
            <person name="Dedysh S.N."/>
            <person name="Beletsky A.V."/>
            <person name="Kulichevskaya I.S."/>
            <person name="Mardanov A.V."/>
            <person name="Ravin N.V."/>
        </authorList>
    </citation>
    <scope>NUCLEOTIDE SEQUENCE [LARGE SCALE GENOMIC DNA]</scope>
    <source>
        <strain evidence="4 5">P105</strain>
    </source>
</reference>
<evidence type="ECO:0000259" key="3">
    <source>
        <dbReference type="Pfam" id="PF00724"/>
    </source>
</evidence>
<evidence type="ECO:0000313" key="4">
    <source>
        <dbReference type="EMBL" id="QOY86838.1"/>
    </source>
</evidence>
<keyword evidence="5" id="KW-1185">Reference proteome</keyword>
<dbReference type="Gene3D" id="3.20.20.70">
    <property type="entry name" value="Aldolase class I"/>
    <property type="match status" value="1"/>
</dbReference>
<name>A0A7S7NNF5_PALFE</name>
<feature type="domain" description="NADH:flavin oxidoreductase/NADH oxidase N-terminal" evidence="3">
    <location>
        <begin position="41"/>
        <end position="262"/>
    </location>
</feature>
<protein>
    <submittedName>
        <fullName evidence="4">NADH:flavin oxidoreductase</fullName>
    </submittedName>
</protein>
<dbReference type="SUPFAM" id="SSF51395">
    <property type="entry name" value="FMN-linked oxidoreductases"/>
    <property type="match status" value="1"/>
</dbReference>
<dbReference type="PANTHER" id="PTHR43656:SF2">
    <property type="entry name" value="BINDING OXIDOREDUCTASE, PUTATIVE (AFU_ORTHOLOGUE AFUA_2G08260)-RELATED"/>
    <property type="match status" value="1"/>
</dbReference>
<keyword evidence="1" id="KW-0285">Flavoprotein</keyword>
<evidence type="ECO:0000313" key="5">
    <source>
        <dbReference type="Proteomes" id="UP000593892"/>
    </source>
</evidence>
<dbReference type="KEGG" id="pfer:IRI77_29265"/>
<gene>
    <name evidence="4" type="ORF">IRI77_29265</name>
</gene>
<dbReference type="GO" id="GO:0016491">
    <property type="term" value="F:oxidoreductase activity"/>
    <property type="evidence" value="ECO:0007669"/>
    <property type="project" value="UniProtKB-KW"/>
</dbReference>
<organism evidence="4 5">
    <name type="scientific">Paludibaculum fermentans</name>
    <dbReference type="NCBI Taxonomy" id="1473598"/>
    <lineage>
        <taxon>Bacteria</taxon>
        <taxon>Pseudomonadati</taxon>
        <taxon>Acidobacteriota</taxon>
        <taxon>Terriglobia</taxon>
        <taxon>Bryobacterales</taxon>
        <taxon>Bryobacteraceae</taxon>
        <taxon>Paludibaculum</taxon>
    </lineage>
</organism>
<dbReference type="Pfam" id="PF00724">
    <property type="entry name" value="Oxidored_FMN"/>
    <property type="match status" value="1"/>
</dbReference>
<dbReference type="GO" id="GO:0010181">
    <property type="term" value="F:FMN binding"/>
    <property type="evidence" value="ECO:0007669"/>
    <property type="project" value="InterPro"/>
</dbReference>
<dbReference type="RefSeq" id="WP_194448507.1">
    <property type="nucleotide sequence ID" value="NZ_CP063849.1"/>
</dbReference>
<accession>A0A7S7NNF5</accession>
<dbReference type="PANTHER" id="PTHR43656">
    <property type="entry name" value="BINDING OXIDOREDUCTASE, PUTATIVE (AFU_ORTHOLOGUE AFUA_2G08260)-RELATED"/>
    <property type="match status" value="1"/>
</dbReference>